<dbReference type="Proteomes" id="UP000001744">
    <property type="component" value="Unassembled WGS sequence"/>
</dbReference>
<sequence>MSVTKIKPVKLAFEKFAAKAPSSKPPLVMLHGFMGSKQNWRAISKFFASHLKRDVFIVDQRCHGDSPHAVPLNYPAMAADMKAFLEEHNIEKAALLGHSMGAKTVMRTALLWPQKVSELIVADNSLRRIPTHPDFIKNLRWMMEIEKARLTKRGDADKMMTLSEKDPLIRGYLLSNLARHKANATLHFRVPLQVILDALPDIGASPLTPDCRPYTGPTCVIRSLQSGYVEPEDLEEMKRWFPNSTLVPLDCGHWVHYEKTDEFKAAICDLLDP</sequence>
<dbReference type="InterPro" id="IPR029058">
    <property type="entry name" value="AB_hydrolase_fold"/>
</dbReference>
<dbReference type="EMBL" id="KE651166">
    <property type="protein sequence ID" value="EEB05709.1"/>
    <property type="molecule type" value="Genomic_DNA"/>
</dbReference>
<reference evidence="4 6" key="1">
    <citation type="journal article" date="2011" name="Science">
        <title>Comparative functional genomics of the fission yeasts.</title>
        <authorList>
            <person name="Rhind N."/>
            <person name="Chen Z."/>
            <person name="Yassour M."/>
            <person name="Thompson D.A."/>
            <person name="Haas B.J."/>
            <person name="Habib N."/>
            <person name="Wapinski I."/>
            <person name="Roy S."/>
            <person name="Lin M.F."/>
            <person name="Heiman D.I."/>
            <person name="Young S.K."/>
            <person name="Furuya K."/>
            <person name="Guo Y."/>
            <person name="Pidoux A."/>
            <person name="Chen H.M."/>
            <person name="Robbertse B."/>
            <person name="Goldberg J.M."/>
            <person name="Aoki K."/>
            <person name="Bayne E.H."/>
            <person name="Berlin A.M."/>
            <person name="Desjardins C.A."/>
            <person name="Dobbs E."/>
            <person name="Dukaj L."/>
            <person name="Fan L."/>
            <person name="FitzGerald M.G."/>
            <person name="French C."/>
            <person name="Gujja S."/>
            <person name="Hansen K."/>
            <person name="Keifenheim D."/>
            <person name="Levin J.Z."/>
            <person name="Mosher R.A."/>
            <person name="Mueller C.A."/>
            <person name="Pfiffner J."/>
            <person name="Priest M."/>
            <person name="Russ C."/>
            <person name="Smialowska A."/>
            <person name="Swoboda P."/>
            <person name="Sykes S.M."/>
            <person name="Vaughn M."/>
            <person name="Vengrova S."/>
            <person name="Yoder R."/>
            <person name="Zeng Q."/>
            <person name="Allshire R."/>
            <person name="Baulcombe D."/>
            <person name="Birren B.W."/>
            <person name="Brown W."/>
            <person name="Ekwall K."/>
            <person name="Kellis M."/>
            <person name="Leatherwood J."/>
            <person name="Levin H."/>
            <person name="Margalit H."/>
            <person name="Martienssen R."/>
            <person name="Nieduszynski C.A."/>
            <person name="Spatafora J.W."/>
            <person name="Friedman N."/>
            <person name="Dalgaard J.Z."/>
            <person name="Baumann P."/>
            <person name="Niki H."/>
            <person name="Regev A."/>
            <person name="Nusbaum C."/>
        </authorList>
    </citation>
    <scope>NUCLEOTIDE SEQUENCE [LARGE SCALE GENOMIC DNA]</scope>
    <source>
        <strain evidence="6">yFS275 / FY16936</strain>
    </source>
</reference>
<dbReference type="PANTHER" id="PTHR46118">
    <property type="entry name" value="PROTEIN ABHD11"/>
    <property type="match status" value="1"/>
</dbReference>
<dbReference type="GO" id="GO:0052689">
    <property type="term" value="F:carboxylic ester hydrolase activity"/>
    <property type="evidence" value="ECO:0000318"/>
    <property type="project" value="GO_Central"/>
</dbReference>
<accession>B6JWF8</accession>
<evidence type="ECO:0000313" key="4">
    <source>
        <dbReference type="EMBL" id="EEB05709.1"/>
    </source>
</evidence>
<name>B6JWF8_SCHJY</name>
<dbReference type="GeneID" id="7052150"/>
<dbReference type="OMA" id="FLGMSDN"/>
<dbReference type="GO" id="GO:0006629">
    <property type="term" value="P:lipid metabolic process"/>
    <property type="evidence" value="ECO:0000318"/>
    <property type="project" value="GO_Central"/>
</dbReference>
<keyword evidence="6" id="KW-1185">Reference proteome</keyword>
<dbReference type="JaponicusDB" id="SJAG_00734">
    <property type="gene designation" value="pah2"/>
</dbReference>
<dbReference type="GO" id="GO:0005739">
    <property type="term" value="C:mitochondrion"/>
    <property type="evidence" value="ECO:0000318"/>
    <property type="project" value="GO_Central"/>
</dbReference>
<evidence type="ECO:0000313" key="6">
    <source>
        <dbReference type="Proteomes" id="UP000001744"/>
    </source>
</evidence>
<feature type="domain" description="AB hydrolase-1" evidence="3">
    <location>
        <begin position="25"/>
        <end position="259"/>
    </location>
</feature>
<evidence type="ECO:0000256" key="2">
    <source>
        <dbReference type="ARBA" id="ARBA00022801"/>
    </source>
</evidence>
<proteinExistence type="inferred from homology"/>
<dbReference type="RefSeq" id="XP_002172002.1">
    <property type="nucleotide sequence ID" value="XM_002171966.2"/>
</dbReference>
<dbReference type="SUPFAM" id="SSF53474">
    <property type="entry name" value="alpha/beta-Hydrolases"/>
    <property type="match status" value="1"/>
</dbReference>
<dbReference type="HOGENOM" id="CLU_020336_53_0_1"/>
<dbReference type="Pfam" id="PF00561">
    <property type="entry name" value="Abhydrolase_1"/>
    <property type="match status" value="1"/>
</dbReference>
<gene>
    <name evidence="5" type="primary">pah2</name>
    <name evidence="4" type="ORF">SJAG_00734</name>
</gene>
<protein>
    <submittedName>
        <fullName evidence="4">Hydrolase</fullName>
    </submittedName>
</protein>
<dbReference type="PANTHER" id="PTHR46118:SF4">
    <property type="entry name" value="PROTEIN ABHD11"/>
    <property type="match status" value="1"/>
</dbReference>
<dbReference type="STRING" id="402676.B6JWF8"/>
<dbReference type="OrthoDB" id="8119704at2759"/>
<keyword evidence="2 4" id="KW-0378">Hydrolase</keyword>
<evidence type="ECO:0000313" key="5">
    <source>
        <dbReference type="JaponicusDB" id="SJAG_00734"/>
    </source>
</evidence>
<comment type="similarity">
    <text evidence="1">Belongs to the AB hydrolase superfamily.</text>
</comment>
<dbReference type="VEuPathDB" id="FungiDB:SJAG_00734"/>
<evidence type="ECO:0000259" key="3">
    <source>
        <dbReference type="Pfam" id="PF00561"/>
    </source>
</evidence>
<evidence type="ECO:0000256" key="1">
    <source>
        <dbReference type="ARBA" id="ARBA00008645"/>
    </source>
</evidence>
<organism evidence="4 6">
    <name type="scientific">Schizosaccharomyces japonicus (strain yFS275 / FY16936)</name>
    <name type="common">Fission yeast</name>
    <dbReference type="NCBI Taxonomy" id="402676"/>
    <lineage>
        <taxon>Eukaryota</taxon>
        <taxon>Fungi</taxon>
        <taxon>Dikarya</taxon>
        <taxon>Ascomycota</taxon>
        <taxon>Taphrinomycotina</taxon>
        <taxon>Schizosaccharomycetes</taxon>
        <taxon>Schizosaccharomycetales</taxon>
        <taxon>Schizosaccharomycetaceae</taxon>
        <taxon>Schizosaccharomyces</taxon>
    </lineage>
</organism>
<dbReference type="Gene3D" id="3.40.50.1820">
    <property type="entry name" value="alpha/beta hydrolase"/>
    <property type="match status" value="1"/>
</dbReference>
<dbReference type="InterPro" id="IPR000073">
    <property type="entry name" value="AB_hydrolase_1"/>
</dbReference>
<dbReference type="AlphaFoldDB" id="B6JWF8"/>
<dbReference type="eggNOG" id="KOG2382">
    <property type="taxonomic scope" value="Eukaryota"/>
</dbReference>